<dbReference type="InterPro" id="IPR005139">
    <property type="entry name" value="PCRF"/>
</dbReference>
<dbReference type="InterPro" id="IPR045853">
    <property type="entry name" value="Pep_chain_release_fac_I_sf"/>
</dbReference>
<dbReference type="PANTHER" id="PTHR43116:SF3">
    <property type="entry name" value="CLASS I PEPTIDE CHAIN RELEASE FACTOR"/>
    <property type="match status" value="1"/>
</dbReference>
<feature type="coiled-coil region" evidence="6">
    <location>
        <begin position="67"/>
        <end position="110"/>
    </location>
</feature>
<comment type="PTM">
    <text evidence="4">Methylated by PrmC. Methylation increases the termination efficiency of RF2.</text>
</comment>
<dbReference type="HAMAP" id="MF_00094">
    <property type="entry name" value="Rel_fac_2"/>
    <property type="match status" value="1"/>
</dbReference>
<reference evidence="8 9" key="1">
    <citation type="journal article" date="2015" name="Nature">
        <title>rRNA introns, odd ribosomes, and small enigmatic genomes across a large radiation of phyla.</title>
        <authorList>
            <person name="Brown C.T."/>
            <person name="Hug L.A."/>
            <person name="Thomas B.C."/>
            <person name="Sharon I."/>
            <person name="Castelle C.J."/>
            <person name="Singh A."/>
            <person name="Wilkins M.J."/>
            <person name="Williams K.H."/>
            <person name="Banfield J.F."/>
        </authorList>
    </citation>
    <scope>NUCLEOTIDE SEQUENCE [LARGE SCALE GENOMIC DNA]</scope>
</reference>
<dbReference type="Pfam" id="PF00472">
    <property type="entry name" value="RF-1"/>
    <property type="match status" value="1"/>
</dbReference>
<dbReference type="AlphaFoldDB" id="A0A0G1PYG9"/>
<keyword evidence="6" id="KW-0175">Coiled coil</keyword>
<keyword evidence="2 4" id="KW-0488">Methylation</keyword>
<keyword evidence="4" id="KW-0963">Cytoplasm</keyword>
<dbReference type="SMART" id="SM00937">
    <property type="entry name" value="PCRF"/>
    <property type="match status" value="1"/>
</dbReference>
<comment type="caution">
    <text evidence="8">The sequence shown here is derived from an EMBL/GenBank/DDBJ whole genome shotgun (WGS) entry which is preliminary data.</text>
</comment>
<dbReference type="Gene3D" id="1.20.58.410">
    <property type="entry name" value="Release factor"/>
    <property type="match status" value="1"/>
</dbReference>
<evidence type="ECO:0000256" key="6">
    <source>
        <dbReference type="SAM" id="Coils"/>
    </source>
</evidence>
<dbReference type="PROSITE" id="PS00745">
    <property type="entry name" value="RF_PROK_I"/>
    <property type="match status" value="1"/>
</dbReference>
<dbReference type="PANTHER" id="PTHR43116">
    <property type="entry name" value="PEPTIDE CHAIN RELEASE FACTOR 2"/>
    <property type="match status" value="1"/>
</dbReference>
<organism evidence="8 9">
    <name type="scientific">Candidatus Azambacteria bacterium GW2011_GWB2_46_37</name>
    <dbReference type="NCBI Taxonomy" id="1618618"/>
    <lineage>
        <taxon>Bacteria</taxon>
        <taxon>Candidatus Azamiibacteriota</taxon>
    </lineage>
</organism>
<comment type="function">
    <text evidence="4">Peptide chain release factor 2 directs the termination of translation in response to the peptide chain termination codons UGA and UAA.</text>
</comment>
<evidence type="ECO:0000256" key="1">
    <source>
        <dbReference type="ARBA" id="ARBA00010835"/>
    </source>
</evidence>
<dbReference type="Gene3D" id="3.30.160.20">
    <property type="match status" value="1"/>
</dbReference>
<dbReference type="Proteomes" id="UP000033818">
    <property type="component" value="Unassembled WGS sequence"/>
</dbReference>
<keyword evidence="3 4" id="KW-0648">Protein biosynthesis</keyword>
<evidence type="ECO:0000313" key="9">
    <source>
        <dbReference type="Proteomes" id="UP000033818"/>
    </source>
</evidence>
<feature type="coiled-coil region" evidence="6">
    <location>
        <begin position="275"/>
        <end position="302"/>
    </location>
</feature>
<dbReference type="SUPFAM" id="SSF75620">
    <property type="entry name" value="Release factor"/>
    <property type="match status" value="1"/>
</dbReference>
<name>A0A0G1PYG9_9BACT</name>
<feature type="domain" description="Prokaryotic-type class I peptide chain release factors" evidence="7">
    <location>
        <begin position="239"/>
        <end position="255"/>
    </location>
</feature>
<dbReference type="GO" id="GO:0016149">
    <property type="term" value="F:translation release factor activity, codon specific"/>
    <property type="evidence" value="ECO:0007669"/>
    <property type="project" value="UniProtKB-UniRule"/>
</dbReference>
<evidence type="ECO:0000256" key="3">
    <source>
        <dbReference type="ARBA" id="ARBA00022917"/>
    </source>
</evidence>
<dbReference type="Pfam" id="PF03462">
    <property type="entry name" value="PCRF"/>
    <property type="match status" value="1"/>
</dbReference>
<protein>
    <recommendedName>
        <fullName evidence="4 5">Peptide chain release factor 2</fullName>
        <shortName evidence="4">RF-2</shortName>
    </recommendedName>
</protein>
<comment type="subcellular location">
    <subcellularLocation>
        <location evidence="4">Cytoplasm</location>
    </subcellularLocation>
</comment>
<dbReference type="FunFam" id="3.30.160.20:FF:000004">
    <property type="entry name" value="Peptide chain release factor 1"/>
    <property type="match status" value="1"/>
</dbReference>
<proteinExistence type="inferred from homology"/>
<evidence type="ECO:0000256" key="4">
    <source>
        <dbReference type="HAMAP-Rule" id="MF_00094"/>
    </source>
</evidence>
<evidence type="ECO:0000313" key="8">
    <source>
        <dbReference type="EMBL" id="KKU37886.1"/>
    </source>
</evidence>
<dbReference type="GO" id="GO:0005737">
    <property type="term" value="C:cytoplasm"/>
    <property type="evidence" value="ECO:0007669"/>
    <property type="project" value="UniProtKB-SubCell"/>
</dbReference>
<dbReference type="InterPro" id="IPR004374">
    <property type="entry name" value="PrfB"/>
</dbReference>
<evidence type="ECO:0000256" key="2">
    <source>
        <dbReference type="ARBA" id="ARBA00022481"/>
    </source>
</evidence>
<comment type="similarity">
    <text evidence="1 4">Belongs to the prokaryotic/mitochondrial release factor family.</text>
</comment>
<sequence>MKNWKVGSDFCRTVFDLPTILNEIKQLEAKTAVPDFWQDTNQAQKVSQRLGDLKEELAGWQKIEQNYLNFKEEFAELEKLEESEEKESLKKGLEKEFFNLEKEIIRQETKTFLGGKHDKGGALLSVYSGAGGRDAEDWAAMLLRMYGRYAELRGWSASFLHESPGEEGGLKSATLHIDGKYAYGFLKGEAGVHRLVRISPFSAQKLRHTSFARIEILPDSVEEHEIEIRNDDLRVDTFRSSGPGGQNVNRRETAIRITHLPTGLVAACQSERSQLQNRERAMKLLRSKLYNLQKEKEAAELQKLKGKTVSAGWGNQIRSYVLHPYKMVKDLRTGMESARPEDVLDGKLDEFIEAELKGLT</sequence>
<accession>A0A0G1PYG9</accession>
<evidence type="ECO:0000256" key="5">
    <source>
        <dbReference type="NCBIfam" id="TIGR00020"/>
    </source>
</evidence>
<gene>
    <name evidence="4" type="primary">prfB</name>
    <name evidence="8" type="ORF">UX53_C0040G0007</name>
</gene>
<evidence type="ECO:0000259" key="7">
    <source>
        <dbReference type="PROSITE" id="PS00745"/>
    </source>
</evidence>
<feature type="modified residue" description="N5-methylglutamine" evidence="4">
    <location>
        <position position="246"/>
    </location>
</feature>
<dbReference type="Gene3D" id="3.30.70.1660">
    <property type="match status" value="1"/>
</dbReference>
<dbReference type="EMBL" id="LCMO01000040">
    <property type="protein sequence ID" value="KKU37886.1"/>
    <property type="molecule type" value="Genomic_DNA"/>
</dbReference>
<dbReference type="NCBIfam" id="TIGR00020">
    <property type="entry name" value="prfB"/>
    <property type="match status" value="1"/>
</dbReference>
<dbReference type="PATRIC" id="fig|1618618.3.peg.689"/>
<dbReference type="InterPro" id="IPR000352">
    <property type="entry name" value="Pep_chain_release_fac_I"/>
</dbReference>